<evidence type="ECO:0000256" key="3">
    <source>
        <dbReference type="ARBA" id="ARBA00022475"/>
    </source>
</evidence>
<feature type="transmembrane region" description="Helical" evidence="7">
    <location>
        <begin position="313"/>
        <end position="330"/>
    </location>
</feature>
<dbReference type="OrthoDB" id="9775268at2"/>
<evidence type="ECO:0000256" key="7">
    <source>
        <dbReference type="SAM" id="Phobius"/>
    </source>
</evidence>
<feature type="transmembrane region" description="Helical" evidence="7">
    <location>
        <begin position="95"/>
        <end position="117"/>
    </location>
</feature>
<comment type="subcellular location">
    <subcellularLocation>
        <location evidence="1">Cell membrane</location>
        <topology evidence="1">Multi-pass membrane protein</topology>
    </subcellularLocation>
</comment>
<keyword evidence="2" id="KW-0813">Transport</keyword>
<evidence type="ECO:0000256" key="2">
    <source>
        <dbReference type="ARBA" id="ARBA00022448"/>
    </source>
</evidence>
<keyword evidence="6 7" id="KW-0472">Membrane</keyword>
<feature type="domain" description="Major facilitator superfamily (MFS) profile" evidence="8">
    <location>
        <begin position="1"/>
        <end position="398"/>
    </location>
</feature>
<dbReference type="InterPro" id="IPR036259">
    <property type="entry name" value="MFS_trans_sf"/>
</dbReference>
<keyword evidence="3" id="KW-1003">Cell membrane</keyword>
<keyword evidence="4 7" id="KW-0812">Transmembrane</keyword>
<keyword evidence="5 7" id="KW-1133">Transmembrane helix</keyword>
<reference evidence="9 10" key="1">
    <citation type="submission" date="2018-10" db="EMBL/GenBank/DDBJ databases">
        <title>Streptococcus hillyeri sp. nov., isolated from equine tracheal sample.</title>
        <authorList>
            <person name="Macfadyen A.C."/>
            <person name="Waller A."/>
            <person name="Paterson G.K."/>
        </authorList>
    </citation>
    <scope>NUCLEOTIDE SEQUENCE [LARGE SCALE GENOMIC DNA]</scope>
    <source>
        <strain evidence="9 10">28462</strain>
    </source>
</reference>
<dbReference type="RefSeq" id="WP_121834524.1">
    <property type="nucleotide sequence ID" value="NZ_RCVM01000001.1"/>
</dbReference>
<evidence type="ECO:0000259" key="8">
    <source>
        <dbReference type="PROSITE" id="PS50850"/>
    </source>
</evidence>
<sequence length="398" mass="43806">MNQNAVKLLLSRAINKLGDVLYDYGNTTFIATMGAVGQQFLGIYQIAELVISILLNPFGGAISDRFTRRKILLWTDGIGALVCLLVAFFPSQTMMIYGLIGVNMALAISSAFSSPSYKAYVPEVVGKDDLVRYNSDLETVVQIIKVSAPLLAYWILQLVGIRMTLVIDSLTFLLSFLALYLIRQPEALEENSRATDIDFKGILSDIWEGFTYIRNKRDIFFLLIIASLVNIFAAMLAYLLPFSGRLLHQDTAYATLLTMAAVGALIGAFLARQVANHMSAMLLFLILSGLGIVIIGLAAIIGLPVYVSYAGNLLSEASMAIFNIHFFSQVQSRVDKRYMGRVISTIYTVAILLMPLGTLSMTLWTSSISLWSFIWIGLGFIVIGLATSYYASNKNGKQ</sequence>
<evidence type="ECO:0000256" key="5">
    <source>
        <dbReference type="ARBA" id="ARBA00022989"/>
    </source>
</evidence>
<accession>A0A3L9E2M0</accession>
<dbReference type="PANTHER" id="PTHR23513:SF11">
    <property type="entry name" value="STAPHYLOFERRIN A TRANSPORTER"/>
    <property type="match status" value="1"/>
</dbReference>
<evidence type="ECO:0000313" key="9">
    <source>
        <dbReference type="EMBL" id="RLY05400.1"/>
    </source>
</evidence>
<evidence type="ECO:0000256" key="1">
    <source>
        <dbReference type="ARBA" id="ARBA00004651"/>
    </source>
</evidence>
<dbReference type="CDD" id="cd06173">
    <property type="entry name" value="MFS_MefA_like"/>
    <property type="match status" value="1"/>
</dbReference>
<feature type="transmembrane region" description="Helical" evidence="7">
    <location>
        <begin position="71"/>
        <end position="89"/>
    </location>
</feature>
<feature type="transmembrane region" description="Helical" evidence="7">
    <location>
        <begin position="41"/>
        <end position="59"/>
    </location>
</feature>
<feature type="transmembrane region" description="Helical" evidence="7">
    <location>
        <begin position="252"/>
        <end position="270"/>
    </location>
</feature>
<dbReference type="AlphaFoldDB" id="A0A3L9E2M0"/>
<evidence type="ECO:0000256" key="4">
    <source>
        <dbReference type="ARBA" id="ARBA00022692"/>
    </source>
</evidence>
<dbReference type="EMBL" id="RCVM01000001">
    <property type="protein sequence ID" value="RLY05400.1"/>
    <property type="molecule type" value="Genomic_DNA"/>
</dbReference>
<dbReference type="Gene3D" id="1.20.1250.20">
    <property type="entry name" value="MFS general substrate transporter like domains"/>
    <property type="match status" value="1"/>
</dbReference>
<dbReference type="InterPro" id="IPR011701">
    <property type="entry name" value="MFS"/>
</dbReference>
<dbReference type="Pfam" id="PF07690">
    <property type="entry name" value="MFS_1"/>
    <property type="match status" value="1"/>
</dbReference>
<name>A0A3L9E2M0_9STRE</name>
<dbReference type="GO" id="GO:0005886">
    <property type="term" value="C:plasma membrane"/>
    <property type="evidence" value="ECO:0007669"/>
    <property type="project" value="UniProtKB-SubCell"/>
</dbReference>
<feature type="transmembrane region" description="Helical" evidence="7">
    <location>
        <begin position="370"/>
        <end position="391"/>
    </location>
</feature>
<proteinExistence type="predicted"/>
<protein>
    <submittedName>
        <fullName evidence="9">MFS transporter</fullName>
    </submittedName>
</protein>
<dbReference type="Proteomes" id="UP000279194">
    <property type="component" value="Unassembled WGS sequence"/>
</dbReference>
<dbReference type="InterPro" id="IPR020846">
    <property type="entry name" value="MFS_dom"/>
</dbReference>
<organism evidence="9 10">
    <name type="scientific">Streptococcus hillyeri</name>
    <dbReference type="NCBI Taxonomy" id="2282420"/>
    <lineage>
        <taxon>Bacteria</taxon>
        <taxon>Bacillati</taxon>
        <taxon>Bacillota</taxon>
        <taxon>Bacilli</taxon>
        <taxon>Lactobacillales</taxon>
        <taxon>Streptococcaceae</taxon>
        <taxon>Streptococcus</taxon>
    </lineage>
</organism>
<dbReference type="PROSITE" id="PS50850">
    <property type="entry name" value="MFS"/>
    <property type="match status" value="1"/>
</dbReference>
<gene>
    <name evidence="9" type="ORF">EAF07_01500</name>
</gene>
<dbReference type="PANTHER" id="PTHR23513">
    <property type="entry name" value="INTEGRAL MEMBRANE EFFLUX PROTEIN-RELATED"/>
    <property type="match status" value="1"/>
</dbReference>
<comment type="caution">
    <text evidence="9">The sequence shown here is derived from an EMBL/GenBank/DDBJ whole genome shotgun (WGS) entry which is preliminary data.</text>
</comment>
<dbReference type="SUPFAM" id="SSF103473">
    <property type="entry name" value="MFS general substrate transporter"/>
    <property type="match status" value="1"/>
</dbReference>
<feature type="transmembrane region" description="Helical" evidence="7">
    <location>
        <begin position="282"/>
        <end position="307"/>
    </location>
</feature>
<evidence type="ECO:0000313" key="10">
    <source>
        <dbReference type="Proteomes" id="UP000279194"/>
    </source>
</evidence>
<dbReference type="GO" id="GO:0022857">
    <property type="term" value="F:transmembrane transporter activity"/>
    <property type="evidence" value="ECO:0007669"/>
    <property type="project" value="InterPro"/>
</dbReference>
<feature type="transmembrane region" description="Helical" evidence="7">
    <location>
        <begin position="219"/>
        <end position="240"/>
    </location>
</feature>
<keyword evidence="10" id="KW-1185">Reference proteome</keyword>
<feature type="transmembrane region" description="Helical" evidence="7">
    <location>
        <begin position="161"/>
        <end position="182"/>
    </location>
</feature>
<feature type="transmembrane region" description="Helical" evidence="7">
    <location>
        <begin position="342"/>
        <end position="364"/>
    </location>
</feature>
<evidence type="ECO:0000256" key="6">
    <source>
        <dbReference type="ARBA" id="ARBA00023136"/>
    </source>
</evidence>